<keyword evidence="1" id="KW-0802">TPR repeat</keyword>
<dbReference type="Proteomes" id="UP000199045">
    <property type="component" value="Unassembled WGS sequence"/>
</dbReference>
<evidence type="ECO:0000313" key="5">
    <source>
        <dbReference type="Proteomes" id="UP000199045"/>
    </source>
</evidence>
<feature type="compositionally biased region" description="Low complexity" evidence="2">
    <location>
        <begin position="300"/>
        <end position="357"/>
    </location>
</feature>
<evidence type="ECO:0000256" key="2">
    <source>
        <dbReference type="SAM" id="MobiDB-lite"/>
    </source>
</evidence>
<sequence>MKRISTSLLLSAALSLSAAGQNYKQDFEKLCVSGDTAKQRTLLVKWEKAKPNDAELYIAYFNYYVTKSKTEVVTVNHTANGSNALKAGKNGDPAGYTSEIGYKKEPLNKGFKYINTGISKFPNRLDMRFGKIYMLGENYNYTYLTKELVSAINYGHTIDNKWKWSDNKPLDKPEQFMLNAVQEYVAQIYNVGKSQADNMKLISETVLKYYPKHVESLSDLGLAYTLKEDLDNALKTLLKANAIAPKDFIVLNNIANIYAKKGDDANAIKYYEQAQKYGDQEAKDLATNEIKRINAKKPVPKATMPKPATAKASTEKASTAKPSAAKTTAKAKTTADKSTTSKSTTSKATAAKSTGKTTSKKPSKN</sequence>
<dbReference type="InterPro" id="IPR019734">
    <property type="entry name" value="TPR_rpt"/>
</dbReference>
<dbReference type="Gene3D" id="1.25.40.10">
    <property type="entry name" value="Tetratricopeptide repeat domain"/>
    <property type="match status" value="1"/>
</dbReference>
<dbReference type="Pfam" id="PF13181">
    <property type="entry name" value="TPR_8"/>
    <property type="match status" value="1"/>
</dbReference>
<proteinExistence type="predicted"/>
<reference evidence="4 5" key="1">
    <citation type="submission" date="2016-10" db="EMBL/GenBank/DDBJ databases">
        <authorList>
            <person name="de Groot N.N."/>
        </authorList>
    </citation>
    <scope>NUCLEOTIDE SEQUENCE [LARGE SCALE GENOMIC DNA]</scope>
    <source>
        <strain evidence="4 5">DSM 527</strain>
    </source>
</reference>
<feature type="signal peptide" evidence="3">
    <location>
        <begin position="1"/>
        <end position="18"/>
    </location>
</feature>
<organism evidence="4 5">
    <name type="scientific">Chitinophaga filiformis</name>
    <name type="common">Myxococcus filiformis</name>
    <name type="synonym">Flexibacter filiformis</name>
    <dbReference type="NCBI Taxonomy" id="104663"/>
    <lineage>
        <taxon>Bacteria</taxon>
        <taxon>Pseudomonadati</taxon>
        <taxon>Bacteroidota</taxon>
        <taxon>Chitinophagia</taxon>
        <taxon>Chitinophagales</taxon>
        <taxon>Chitinophagaceae</taxon>
        <taxon>Chitinophaga</taxon>
    </lineage>
</organism>
<dbReference type="RefSeq" id="WP_176842126.1">
    <property type="nucleotide sequence ID" value="NZ_FNBN01000001.1"/>
</dbReference>
<dbReference type="InterPro" id="IPR011990">
    <property type="entry name" value="TPR-like_helical_dom_sf"/>
</dbReference>
<dbReference type="AlphaFoldDB" id="A0A1G7H763"/>
<evidence type="ECO:0000256" key="1">
    <source>
        <dbReference type="PROSITE-ProRule" id="PRU00339"/>
    </source>
</evidence>
<name>A0A1G7H763_CHIFI</name>
<feature type="chain" id="PRO_5011689512" evidence="3">
    <location>
        <begin position="19"/>
        <end position="365"/>
    </location>
</feature>
<dbReference type="Pfam" id="PF13176">
    <property type="entry name" value="TPR_7"/>
    <property type="match status" value="1"/>
</dbReference>
<protein>
    <submittedName>
        <fullName evidence="4">Tetratricopeptide repeat-containing protein</fullName>
    </submittedName>
</protein>
<evidence type="ECO:0000313" key="4">
    <source>
        <dbReference type="EMBL" id="SDE96272.1"/>
    </source>
</evidence>
<dbReference type="SMART" id="SM00028">
    <property type="entry name" value="TPR"/>
    <property type="match status" value="2"/>
</dbReference>
<dbReference type="PROSITE" id="PS50005">
    <property type="entry name" value="TPR"/>
    <property type="match status" value="1"/>
</dbReference>
<dbReference type="SUPFAM" id="SSF48452">
    <property type="entry name" value="TPR-like"/>
    <property type="match status" value="1"/>
</dbReference>
<keyword evidence="3" id="KW-0732">Signal</keyword>
<dbReference type="STRING" id="104663.SAMN04488121_101337"/>
<evidence type="ECO:0000256" key="3">
    <source>
        <dbReference type="SAM" id="SignalP"/>
    </source>
</evidence>
<dbReference type="EMBL" id="FNBN01000001">
    <property type="protein sequence ID" value="SDE96272.1"/>
    <property type="molecule type" value="Genomic_DNA"/>
</dbReference>
<feature type="region of interest" description="Disordered" evidence="2">
    <location>
        <begin position="291"/>
        <end position="365"/>
    </location>
</feature>
<accession>A0A1G7H763</accession>
<feature type="repeat" description="TPR" evidence="1">
    <location>
        <begin position="214"/>
        <end position="247"/>
    </location>
</feature>
<gene>
    <name evidence="4" type="ORF">SAMN04488121_101337</name>
</gene>